<keyword evidence="3" id="KW-1185">Reference proteome</keyword>
<sequence length="59" mass="5850">MPPKRKAASSNSSSKVAKAAANATPASSTDIAGGDVNFSNANTIISCNAAVKTQTLNPT</sequence>
<evidence type="ECO:0000256" key="1">
    <source>
        <dbReference type="SAM" id="MobiDB-lite"/>
    </source>
</evidence>
<evidence type="ECO:0000313" key="2">
    <source>
        <dbReference type="EMBL" id="TGO84749.1"/>
    </source>
</evidence>
<dbReference type="EMBL" id="PQXO01000469">
    <property type="protein sequence ID" value="TGO84749.1"/>
    <property type="molecule type" value="Genomic_DNA"/>
</dbReference>
<protein>
    <submittedName>
        <fullName evidence="2">Uncharacterized protein</fullName>
    </submittedName>
</protein>
<accession>A0A4Z1KRN9</accession>
<proteinExistence type="predicted"/>
<feature type="region of interest" description="Disordered" evidence="1">
    <location>
        <begin position="1"/>
        <end position="33"/>
    </location>
</feature>
<dbReference type="AlphaFoldDB" id="A0A4Z1KRN9"/>
<comment type="caution">
    <text evidence="2">The sequence shown here is derived from an EMBL/GenBank/DDBJ whole genome shotgun (WGS) entry which is preliminary data.</text>
</comment>
<reference evidence="2 3" key="1">
    <citation type="submission" date="2017-12" db="EMBL/GenBank/DDBJ databases">
        <title>Comparative genomics of Botrytis spp.</title>
        <authorList>
            <person name="Valero-Jimenez C.A."/>
            <person name="Tapia P."/>
            <person name="Veloso J."/>
            <person name="Silva-Moreno E."/>
            <person name="Staats M."/>
            <person name="Valdes J.H."/>
            <person name="Van Kan J.A.L."/>
        </authorList>
    </citation>
    <scope>NUCLEOTIDE SEQUENCE [LARGE SCALE GENOMIC DNA]</scope>
    <source>
        <strain evidence="2 3">MUCL3349</strain>
    </source>
</reference>
<organism evidence="2 3">
    <name type="scientific">Botrytis porri</name>
    <dbReference type="NCBI Taxonomy" id="87229"/>
    <lineage>
        <taxon>Eukaryota</taxon>
        <taxon>Fungi</taxon>
        <taxon>Dikarya</taxon>
        <taxon>Ascomycota</taxon>
        <taxon>Pezizomycotina</taxon>
        <taxon>Leotiomycetes</taxon>
        <taxon>Helotiales</taxon>
        <taxon>Sclerotiniaceae</taxon>
        <taxon>Botrytis</taxon>
    </lineage>
</organism>
<evidence type="ECO:0000313" key="3">
    <source>
        <dbReference type="Proteomes" id="UP000297280"/>
    </source>
</evidence>
<dbReference type="Proteomes" id="UP000297280">
    <property type="component" value="Unassembled WGS sequence"/>
</dbReference>
<name>A0A4Z1KRN9_9HELO</name>
<feature type="compositionally biased region" description="Low complexity" evidence="1">
    <location>
        <begin position="8"/>
        <end position="29"/>
    </location>
</feature>
<gene>
    <name evidence="2" type="ORF">BPOR_0470g00060</name>
</gene>